<organism evidence="10 11">
    <name type="scientific">Drechmeria coniospora</name>
    <name type="common">Nematophagous fungus</name>
    <name type="synonym">Meria coniospora</name>
    <dbReference type="NCBI Taxonomy" id="98403"/>
    <lineage>
        <taxon>Eukaryota</taxon>
        <taxon>Fungi</taxon>
        <taxon>Dikarya</taxon>
        <taxon>Ascomycota</taxon>
        <taxon>Pezizomycotina</taxon>
        <taxon>Sordariomycetes</taxon>
        <taxon>Hypocreomycetidae</taxon>
        <taxon>Hypocreales</taxon>
        <taxon>Ophiocordycipitaceae</taxon>
        <taxon>Drechmeria</taxon>
    </lineage>
</organism>
<feature type="compositionally biased region" description="Polar residues" evidence="8">
    <location>
        <begin position="155"/>
        <end position="164"/>
    </location>
</feature>
<evidence type="ECO:0000256" key="6">
    <source>
        <dbReference type="ARBA" id="ARBA00023242"/>
    </source>
</evidence>
<dbReference type="InterPro" id="IPR000467">
    <property type="entry name" value="G_patch_dom"/>
</dbReference>
<evidence type="ECO:0000313" key="11">
    <source>
        <dbReference type="Proteomes" id="UP000076580"/>
    </source>
</evidence>
<dbReference type="PROSITE" id="PS50174">
    <property type="entry name" value="G_PATCH"/>
    <property type="match status" value="1"/>
</dbReference>
<feature type="coiled-coil region" evidence="7">
    <location>
        <begin position="381"/>
        <end position="436"/>
    </location>
</feature>
<dbReference type="Pfam" id="PF12457">
    <property type="entry name" value="TIP_N"/>
    <property type="match status" value="1"/>
</dbReference>
<feature type="region of interest" description="Disordered" evidence="8">
    <location>
        <begin position="269"/>
        <end position="325"/>
    </location>
</feature>
<keyword evidence="4" id="KW-0747">Spliceosome</keyword>
<keyword evidence="7" id="KW-0175">Coiled coil</keyword>
<feature type="domain" description="G-patch" evidence="9">
    <location>
        <begin position="227"/>
        <end position="273"/>
    </location>
</feature>
<evidence type="ECO:0000259" key="9">
    <source>
        <dbReference type="PROSITE" id="PS50174"/>
    </source>
</evidence>
<dbReference type="InParanoid" id="A0A151GB42"/>
<comment type="caution">
    <text evidence="10">The sequence shown here is derived from an EMBL/GenBank/DDBJ whole genome shotgun (WGS) entry which is preliminary data.</text>
</comment>
<dbReference type="PANTHER" id="PTHR23329">
    <property type="entry name" value="TUFTELIN-INTERACTING PROTEIN 11-RELATED"/>
    <property type="match status" value="1"/>
</dbReference>
<keyword evidence="11" id="KW-1185">Reference proteome</keyword>
<keyword evidence="6" id="KW-0539">Nucleus</keyword>
<evidence type="ECO:0000256" key="1">
    <source>
        <dbReference type="ARBA" id="ARBA00004123"/>
    </source>
</evidence>
<comment type="subcellular location">
    <subcellularLocation>
        <location evidence="1">Nucleus</location>
    </subcellularLocation>
</comment>
<evidence type="ECO:0000256" key="8">
    <source>
        <dbReference type="SAM" id="MobiDB-lite"/>
    </source>
</evidence>
<dbReference type="EMBL" id="LAYC01000003">
    <property type="protein sequence ID" value="KYK54265.1"/>
    <property type="molecule type" value="Genomic_DNA"/>
</dbReference>
<dbReference type="PANTHER" id="PTHR23329:SF1">
    <property type="entry name" value="TUFTELIN-INTERACTING PROTEIN 11"/>
    <property type="match status" value="1"/>
</dbReference>
<gene>
    <name evidence="10" type="ORF">DCS_06222</name>
</gene>
<evidence type="ECO:0000256" key="3">
    <source>
        <dbReference type="ARBA" id="ARBA00022664"/>
    </source>
</evidence>
<keyword evidence="3" id="KW-0507">mRNA processing</keyword>
<evidence type="ECO:0000256" key="7">
    <source>
        <dbReference type="SAM" id="Coils"/>
    </source>
</evidence>
<dbReference type="GO" id="GO:0003676">
    <property type="term" value="F:nucleic acid binding"/>
    <property type="evidence" value="ECO:0007669"/>
    <property type="project" value="InterPro"/>
</dbReference>
<dbReference type="GO" id="GO:0071008">
    <property type="term" value="C:U2-type post-mRNA release spliceosomal complex"/>
    <property type="evidence" value="ECO:0007669"/>
    <property type="project" value="TreeGrafter"/>
</dbReference>
<name>A0A151GB42_DRECN</name>
<dbReference type="GeneID" id="63718865"/>
<dbReference type="Proteomes" id="UP000076580">
    <property type="component" value="Chromosome 03"/>
</dbReference>
<dbReference type="InterPro" id="IPR022159">
    <property type="entry name" value="STIP/TFIP11_N"/>
</dbReference>
<dbReference type="RefSeq" id="XP_040653617.1">
    <property type="nucleotide sequence ID" value="XM_040803513.1"/>
</dbReference>
<evidence type="ECO:0000256" key="5">
    <source>
        <dbReference type="ARBA" id="ARBA00023187"/>
    </source>
</evidence>
<dbReference type="GO" id="GO:0000390">
    <property type="term" value="P:spliceosomal complex disassembly"/>
    <property type="evidence" value="ECO:0007669"/>
    <property type="project" value="InterPro"/>
</dbReference>
<accession>A0A151GB42</accession>
<evidence type="ECO:0000256" key="4">
    <source>
        <dbReference type="ARBA" id="ARBA00022728"/>
    </source>
</evidence>
<dbReference type="Pfam" id="PF01585">
    <property type="entry name" value="G-patch"/>
    <property type="match status" value="1"/>
</dbReference>
<dbReference type="Pfam" id="PF07842">
    <property type="entry name" value="GCFC"/>
    <property type="match status" value="1"/>
</dbReference>
<sequence length="789" mass="87742">MENATNLSFDPSRLTKAAAEDYSSSASEDEDEYVVPGFHAEDDDFGDFNPRKRRRVGRDNKEQAALGIFGSDSDDGGPGRRWKRKNLRSKGMNFVSTNVEPKEANGSEQADSDDSDDERPVLGQAVQDDSAGEDEEEDGGVSLGFRVASRGTGLTAASQATDAGTETKKQRRPVLKTKFDGSNVLGRGFVPSSAWEPVLNEPESRGTPPAQNKPQPSAFGAKGKINANSFGARMMAKMGYVEGTGLGKEGQGRNIIIEANLRPQGVGLGAVREKSERERLEEKRQARLRGEDVVDSDEDKKKRTRARRKVLGTAGNSAASTPRRQKTKYLTAEELKASAPGLNIPEAFTPILDMTGPEGKMLTSTSGVMTPTSAAPESAAAVEARKLVKRAQADLQAFSEEWQSLEERRAWLELELKEKERELEEAEADRRRLESFSSLVSDRLTPDSDWTQVVDCLAKAADLGPTSAEVADVAVAAVSPFMRDSDWDPLQNPARFATDLKQLSGLLANFGLNNDGRSLGKWDSGAAQVEGVYRRHHKATTPYESMMYKNWLPHVLAGIREWDPLMPAPMLAVVENWKDLLPPFIRAQVMDNIARKLEAAVSDWNPRKKRQAHHLPHSWLFPWLQYLPPYHLEAKGTGLVADVKRKFRQLADCWEFDRGPVPGMQQWEDVLGSEWRPLIMSHVLPAMGKYLRRNFRVDPADQEPSLPILTGVMKWQPILGRNVMAEVIVQDVFPMWHGKLREWLALDEADLAEVAEWYSWWRGSLLEDLAKTKSIGGELDKGMQLMNLV</sequence>
<feature type="compositionally biased region" description="Acidic residues" evidence="8">
    <location>
        <begin position="130"/>
        <end position="139"/>
    </location>
</feature>
<feature type="compositionally biased region" description="Basic and acidic residues" evidence="8">
    <location>
        <begin position="271"/>
        <end position="292"/>
    </location>
</feature>
<proteinExistence type="inferred from homology"/>
<dbReference type="STRING" id="98403.A0A151GB42"/>
<keyword evidence="5" id="KW-0508">mRNA splicing</keyword>
<dbReference type="SMART" id="SM00443">
    <property type="entry name" value="G_patch"/>
    <property type="match status" value="1"/>
</dbReference>
<reference evidence="10 11" key="1">
    <citation type="journal article" date="2016" name="Sci. Rep.">
        <title>Insights into Adaptations to a Near-Obligate Nematode Endoparasitic Lifestyle from the Finished Genome of Drechmeria coniospora.</title>
        <authorList>
            <person name="Zhang L."/>
            <person name="Zhou Z."/>
            <person name="Guo Q."/>
            <person name="Fokkens L."/>
            <person name="Miskei M."/>
            <person name="Pocsi I."/>
            <person name="Zhang W."/>
            <person name="Chen M."/>
            <person name="Wang L."/>
            <person name="Sun Y."/>
            <person name="Donzelli B.G."/>
            <person name="Gibson D.M."/>
            <person name="Nelson D.R."/>
            <person name="Luo J.G."/>
            <person name="Rep M."/>
            <person name="Liu H."/>
            <person name="Yang S."/>
            <person name="Wang J."/>
            <person name="Krasnoff S.B."/>
            <person name="Xu Y."/>
            <person name="Molnar I."/>
            <person name="Lin M."/>
        </authorList>
    </citation>
    <scope>NUCLEOTIDE SEQUENCE [LARGE SCALE GENOMIC DNA]</scope>
    <source>
        <strain evidence="10 11">ARSEF 6962</strain>
    </source>
</reference>
<comment type="similarity">
    <text evidence="2">Belongs to the TFP11/STIP family.</text>
</comment>
<evidence type="ECO:0000313" key="10">
    <source>
        <dbReference type="EMBL" id="KYK54265.1"/>
    </source>
</evidence>
<dbReference type="AlphaFoldDB" id="A0A151GB42"/>
<feature type="region of interest" description="Disordered" evidence="8">
    <location>
        <begin position="1"/>
        <end position="224"/>
    </location>
</feature>
<dbReference type="InterPro" id="IPR022783">
    <property type="entry name" value="GCFC_dom"/>
</dbReference>
<dbReference type="InterPro" id="IPR045211">
    <property type="entry name" value="TFP11/STIP/Ntr1"/>
</dbReference>
<protein>
    <submittedName>
        <fullName evidence="10">G-patch domain-containing protein</fullName>
    </submittedName>
</protein>
<evidence type="ECO:0000256" key="2">
    <source>
        <dbReference type="ARBA" id="ARBA00010900"/>
    </source>
</evidence>